<keyword evidence="1" id="KW-0812">Transmembrane</keyword>
<organism evidence="2 3">
    <name type="scientific">[Candida] arabinofermentans NRRL YB-2248</name>
    <dbReference type="NCBI Taxonomy" id="983967"/>
    <lineage>
        <taxon>Eukaryota</taxon>
        <taxon>Fungi</taxon>
        <taxon>Dikarya</taxon>
        <taxon>Ascomycota</taxon>
        <taxon>Saccharomycotina</taxon>
        <taxon>Pichiomycetes</taxon>
        <taxon>Pichiales</taxon>
        <taxon>Pichiaceae</taxon>
        <taxon>Ogataea</taxon>
        <taxon>Ogataea/Candida clade</taxon>
    </lineage>
</organism>
<evidence type="ECO:0000313" key="3">
    <source>
        <dbReference type="Proteomes" id="UP000094801"/>
    </source>
</evidence>
<keyword evidence="2" id="KW-0808">Transferase</keyword>
<dbReference type="STRING" id="983967.A0A1E4T7I6"/>
<name>A0A1E4T7I6_9ASCO</name>
<keyword evidence="1" id="KW-1133">Transmembrane helix</keyword>
<protein>
    <submittedName>
        <fullName evidence="2">Glycosyltransferase family 8 protein</fullName>
    </submittedName>
</protein>
<dbReference type="GO" id="GO:0016740">
    <property type="term" value="F:transferase activity"/>
    <property type="evidence" value="ECO:0007669"/>
    <property type="project" value="UniProtKB-KW"/>
</dbReference>
<dbReference type="PANTHER" id="PTHR11183">
    <property type="entry name" value="GLYCOGENIN SUBFAMILY MEMBER"/>
    <property type="match status" value="1"/>
</dbReference>
<reference evidence="3" key="1">
    <citation type="submission" date="2016-04" db="EMBL/GenBank/DDBJ databases">
        <title>Comparative genomics of biotechnologically important yeasts.</title>
        <authorList>
            <consortium name="DOE Joint Genome Institute"/>
            <person name="Riley R."/>
            <person name="Haridas S."/>
            <person name="Wolfe K.H."/>
            <person name="Lopes M.R."/>
            <person name="Hittinger C.T."/>
            <person name="Goker M."/>
            <person name="Salamov A."/>
            <person name="Wisecaver J."/>
            <person name="Long T.M."/>
            <person name="Aerts A.L."/>
            <person name="Barry K."/>
            <person name="Choi C."/>
            <person name="Clum A."/>
            <person name="Coughlan A.Y."/>
            <person name="Deshpande S."/>
            <person name="Douglass A.P."/>
            <person name="Hanson S.J."/>
            <person name="Klenk H.-P."/>
            <person name="Labutti K."/>
            <person name="Lapidus A."/>
            <person name="Lindquist E."/>
            <person name="Lipzen A."/>
            <person name="Meier-Kolthoff J.P."/>
            <person name="Ohm R.A."/>
            <person name="Otillar R.P."/>
            <person name="Pangilinan J."/>
            <person name="Peng Y."/>
            <person name="Rokas A."/>
            <person name="Rosa C.A."/>
            <person name="Scheuner C."/>
            <person name="Sibirny A.A."/>
            <person name="Slot J.C."/>
            <person name="Stielow J.B."/>
            <person name="Sun H."/>
            <person name="Kurtzman C.P."/>
            <person name="Blackwell M."/>
            <person name="Grigoriev I.V."/>
            <person name="Jeffries T.W."/>
        </authorList>
    </citation>
    <scope>NUCLEOTIDE SEQUENCE [LARGE SCALE GENOMIC DNA]</scope>
    <source>
        <strain evidence="3">NRRL YB-2248</strain>
    </source>
</reference>
<gene>
    <name evidence="2" type="ORF">CANARDRAFT_5031</name>
</gene>
<proteinExistence type="predicted"/>
<dbReference type="Proteomes" id="UP000094801">
    <property type="component" value="Unassembled WGS sequence"/>
</dbReference>
<evidence type="ECO:0000313" key="2">
    <source>
        <dbReference type="EMBL" id="ODV87716.1"/>
    </source>
</evidence>
<dbReference type="OrthoDB" id="2014201at2759"/>
<dbReference type="AlphaFoldDB" id="A0A1E4T7I6"/>
<dbReference type="EMBL" id="KV453847">
    <property type="protein sequence ID" value="ODV87716.1"/>
    <property type="molecule type" value="Genomic_DNA"/>
</dbReference>
<sequence length="518" mass="60613">MRLHPRRFKSLFVFLVKVILSVYLITQIINYIFGSQIDIIPNFHSSSSKRQALIDSIPFPIDDVKTIHYETLKQLYYQIELKKDAVRASPNAVPSYRNWHKLAYVQYATDIDYLCSAMINFEFLRSQTDADLVLLYSSSMNKKTSGDESKLLAKAEKLGIILKPVSNLEFESESNTWESSFTKFYAFDLVEYDRVIYFDSDVTIRQSLDELFFLPPAMIALPVAYDHFRLFDKLKGTLLEDDIPTGEERDQWINDLNYEYINNQAEEYDSLKITTRLYNALPSMKQSINILNNIKLQYRLGSYIMVIEPNKQIYQSLIKLAKSKKYNEYDMDIINKFINLPHIIKKSHNYFSVDGEYKPLVMIIPHNPYGLLSGEMREPDPKSHNCYLADPQDLPLISYNFNYDKKDKDAIIPYWSHEQTPDTKGYGWSTEIVAKSQAKLIHFSDYPLPKPWFNLAHDTDFSKSDRISCGKGIYHSDGELHDDDGFRFVPDCKAVEFWEDLYENYIDDRKRVCNLDLR</sequence>
<evidence type="ECO:0000256" key="1">
    <source>
        <dbReference type="SAM" id="Phobius"/>
    </source>
</evidence>
<dbReference type="InterPro" id="IPR050587">
    <property type="entry name" value="GNT1/Glycosyltrans_8"/>
</dbReference>
<keyword evidence="1" id="KW-0472">Membrane</keyword>
<feature type="transmembrane region" description="Helical" evidence="1">
    <location>
        <begin position="12"/>
        <end position="33"/>
    </location>
</feature>
<dbReference type="Gene3D" id="3.90.550.10">
    <property type="entry name" value="Spore Coat Polysaccharide Biosynthesis Protein SpsA, Chain A"/>
    <property type="match status" value="1"/>
</dbReference>
<dbReference type="SUPFAM" id="SSF53448">
    <property type="entry name" value="Nucleotide-diphospho-sugar transferases"/>
    <property type="match status" value="1"/>
</dbReference>
<dbReference type="InterPro" id="IPR029044">
    <property type="entry name" value="Nucleotide-diphossugar_trans"/>
</dbReference>
<accession>A0A1E4T7I6</accession>
<keyword evidence="3" id="KW-1185">Reference proteome</keyword>